<dbReference type="Proteomes" id="UP001205740">
    <property type="component" value="Unassembled WGS sequence"/>
</dbReference>
<keyword evidence="2" id="KW-1185">Reference proteome</keyword>
<comment type="caution">
    <text evidence="1">The sequence shown here is derived from an EMBL/GenBank/DDBJ whole genome shotgun (WGS) entry which is preliminary data.</text>
</comment>
<gene>
    <name evidence="1" type="ORF">LX12_003559</name>
</gene>
<organism evidence="1 2">
    <name type="scientific">Williamsia serinedens</name>
    <dbReference type="NCBI Taxonomy" id="391736"/>
    <lineage>
        <taxon>Bacteria</taxon>
        <taxon>Bacillati</taxon>
        <taxon>Actinomycetota</taxon>
        <taxon>Actinomycetes</taxon>
        <taxon>Mycobacteriales</taxon>
        <taxon>Nocardiaceae</taxon>
        <taxon>Williamsia</taxon>
    </lineage>
</organism>
<dbReference type="EMBL" id="JAMTCG010000006">
    <property type="protein sequence ID" value="MCP2162355.1"/>
    <property type="molecule type" value="Genomic_DNA"/>
</dbReference>
<reference evidence="1 2" key="1">
    <citation type="submission" date="2022-06" db="EMBL/GenBank/DDBJ databases">
        <title>Genomic Encyclopedia of Archaeal and Bacterial Type Strains, Phase II (KMG-II): from individual species to whole genera.</title>
        <authorList>
            <person name="Goeker M."/>
        </authorList>
    </citation>
    <scope>NUCLEOTIDE SEQUENCE [LARGE SCALE GENOMIC DNA]</scope>
    <source>
        <strain evidence="1 2">DSM 45037</strain>
    </source>
</reference>
<accession>A0ABT1H6U6</accession>
<proteinExistence type="predicted"/>
<evidence type="ECO:0000313" key="2">
    <source>
        <dbReference type="Proteomes" id="UP001205740"/>
    </source>
</evidence>
<protein>
    <submittedName>
        <fullName evidence="1">Uncharacterized protein</fullName>
    </submittedName>
</protein>
<name>A0ABT1H6U6_9NOCA</name>
<sequence>MPKPAVEATASARCDDGSVIVASYDRLERHGIEAVVFLDTESGECFQIQRDLPAPVTDSAPTYHLTTGVSSPLAGGIVDWRRVDDRFEFALTPRAARIFGGADVLSFVAEPTDGMTLEDIADHVERLVR</sequence>
<evidence type="ECO:0000313" key="1">
    <source>
        <dbReference type="EMBL" id="MCP2162355.1"/>
    </source>
</evidence>